<dbReference type="EMBL" id="JACBAZ010000003">
    <property type="protein sequence ID" value="NWK55787.1"/>
    <property type="molecule type" value="Genomic_DNA"/>
</dbReference>
<sequence length="184" mass="19719">MKPLSIFGAAALAFALSACSPSVDMPKGTSKGYESARLVKRNPNSSITLTSREKQAHQLIQNAIKGQFTSNGKSYGQANADLIVGYMVIVQDSASTTSYNEYFGFGRDAEGITDAAHMKGVIEGVRPDFFERAGLLVDVIDAKTNKLVYRNIYVGDVVKGSSGSARTQRINQAVAQALAPFFAK</sequence>
<dbReference type="InterPro" id="IPR025411">
    <property type="entry name" value="DUF4136"/>
</dbReference>
<dbReference type="Pfam" id="PF13590">
    <property type="entry name" value="DUF4136"/>
    <property type="match status" value="1"/>
</dbReference>
<dbReference type="Gene3D" id="3.30.160.670">
    <property type="match status" value="1"/>
</dbReference>
<organism evidence="3 4">
    <name type="scientific">Oceaniferula marina</name>
    <dbReference type="NCBI Taxonomy" id="2748318"/>
    <lineage>
        <taxon>Bacteria</taxon>
        <taxon>Pseudomonadati</taxon>
        <taxon>Verrucomicrobiota</taxon>
        <taxon>Verrucomicrobiia</taxon>
        <taxon>Verrucomicrobiales</taxon>
        <taxon>Verrucomicrobiaceae</taxon>
        <taxon>Oceaniferula</taxon>
    </lineage>
</organism>
<dbReference type="RefSeq" id="WP_178932328.1">
    <property type="nucleotide sequence ID" value="NZ_JACBAZ010000003.1"/>
</dbReference>
<proteinExistence type="predicted"/>
<feature type="signal peptide" evidence="1">
    <location>
        <begin position="1"/>
        <end position="20"/>
    </location>
</feature>
<name>A0A851GL26_9BACT</name>
<evidence type="ECO:0000256" key="1">
    <source>
        <dbReference type="SAM" id="SignalP"/>
    </source>
</evidence>
<gene>
    <name evidence="3" type="ORF">HW115_09210</name>
</gene>
<keyword evidence="1" id="KW-0732">Signal</keyword>
<evidence type="ECO:0000313" key="4">
    <source>
        <dbReference type="Proteomes" id="UP000557872"/>
    </source>
</evidence>
<evidence type="ECO:0000313" key="3">
    <source>
        <dbReference type="EMBL" id="NWK55787.1"/>
    </source>
</evidence>
<accession>A0A851GL26</accession>
<comment type="caution">
    <text evidence="3">The sequence shown here is derived from an EMBL/GenBank/DDBJ whole genome shotgun (WGS) entry which is preliminary data.</text>
</comment>
<evidence type="ECO:0000259" key="2">
    <source>
        <dbReference type="Pfam" id="PF13590"/>
    </source>
</evidence>
<feature type="domain" description="DUF4136" evidence="2">
    <location>
        <begin position="53"/>
        <end position="181"/>
    </location>
</feature>
<keyword evidence="4" id="KW-1185">Reference proteome</keyword>
<reference evidence="3 4" key="1">
    <citation type="submission" date="2020-07" db="EMBL/GenBank/DDBJ databases">
        <title>Roseicoccus Jingziensis gen. nov., sp. nov., isolated from coastal seawater.</title>
        <authorList>
            <person name="Feng X."/>
        </authorList>
    </citation>
    <scope>NUCLEOTIDE SEQUENCE [LARGE SCALE GENOMIC DNA]</scope>
    <source>
        <strain evidence="3 4">N1E253</strain>
    </source>
</reference>
<protein>
    <submittedName>
        <fullName evidence="3">DUF4136 domain-containing protein</fullName>
    </submittedName>
</protein>
<feature type="chain" id="PRO_5032976571" evidence="1">
    <location>
        <begin position="21"/>
        <end position="184"/>
    </location>
</feature>
<dbReference type="PROSITE" id="PS51257">
    <property type="entry name" value="PROKAR_LIPOPROTEIN"/>
    <property type="match status" value="1"/>
</dbReference>
<dbReference type="AlphaFoldDB" id="A0A851GL26"/>
<dbReference type="Proteomes" id="UP000557872">
    <property type="component" value="Unassembled WGS sequence"/>
</dbReference>